<evidence type="ECO:0000313" key="2">
    <source>
        <dbReference type="EMBL" id="EER57557.1"/>
    </source>
</evidence>
<gene>
    <name evidence="2" type="ORF">AcdelDRAFT_4872</name>
</gene>
<dbReference type="PATRIC" id="fig|573060.9.peg.22"/>
<dbReference type="AlphaFoldDB" id="C5TD91"/>
<organism evidence="2 3">
    <name type="scientific">Acidovorax delafieldii 2AN</name>
    <dbReference type="NCBI Taxonomy" id="573060"/>
    <lineage>
        <taxon>Bacteria</taxon>
        <taxon>Pseudomonadati</taxon>
        <taxon>Pseudomonadota</taxon>
        <taxon>Betaproteobacteria</taxon>
        <taxon>Burkholderiales</taxon>
        <taxon>Comamonadaceae</taxon>
        <taxon>Acidovorax</taxon>
    </lineage>
</organism>
<protein>
    <submittedName>
        <fullName evidence="2">Uncharacterized protein</fullName>
    </submittedName>
</protein>
<dbReference type="Proteomes" id="UP000003856">
    <property type="component" value="Unassembled WGS sequence"/>
</dbReference>
<evidence type="ECO:0000256" key="1">
    <source>
        <dbReference type="SAM" id="MobiDB-lite"/>
    </source>
</evidence>
<feature type="compositionally biased region" description="Low complexity" evidence="1">
    <location>
        <begin position="1"/>
        <end position="12"/>
    </location>
</feature>
<evidence type="ECO:0000313" key="3">
    <source>
        <dbReference type="Proteomes" id="UP000003856"/>
    </source>
</evidence>
<dbReference type="EMBL" id="ACQT01000619">
    <property type="protein sequence ID" value="EER57557.1"/>
    <property type="molecule type" value="Genomic_DNA"/>
</dbReference>
<accession>C5TD91</accession>
<feature type="region of interest" description="Disordered" evidence="1">
    <location>
        <begin position="1"/>
        <end position="22"/>
    </location>
</feature>
<comment type="caution">
    <text evidence="2">The sequence shown here is derived from an EMBL/GenBank/DDBJ whole genome shotgun (WGS) entry which is preliminary data.</text>
</comment>
<proteinExistence type="predicted"/>
<keyword evidence="3" id="KW-1185">Reference proteome</keyword>
<reference evidence="2 3" key="1">
    <citation type="submission" date="2009-05" db="EMBL/GenBank/DDBJ databases">
        <title>The draft genome of Acidovorax delafieldii 2AN.</title>
        <authorList>
            <consortium name="US DOE Joint Genome Institute (JGI-PGF)"/>
            <person name="Lucas S."/>
            <person name="Copeland A."/>
            <person name="Lapidus A."/>
            <person name="Glavina del Rio T."/>
            <person name="Tice H."/>
            <person name="Bruce D."/>
            <person name="Goodwin L."/>
            <person name="Pitluck S."/>
            <person name="Larimer F."/>
            <person name="Land M.L."/>
            <person name="Hauser L."/>
            <person name="Shelobolina E.S."/>
            <person name="Picardal F."/>
            <person name="Roden E."/>
            <person name="Emerson D."/>
        </authorList>
    </citation>
    <scope>NUCLEOTIDE SEQUENCE [LARGE SCALE GENOMIC DNA]</scope>
    <source>
        <strain evidence="2 3">2AN</strain>
    </source>
</reference>
<name>C5TD91_ACIDE</name>
<dbReference type="OrthoDB" id="8537163at2"/>
<dbReference type="RefSeq" id="WP_005801969.1">
    <property type="nucleotide sequence ID" value="NZ_ACQT01000619.1"/>
</dbReference>
<sequence length="151" mass="16273">MAPIPASAPAPSEGHPAPIAPVPPAAPADDFIFVKIPVARREGTDPLHRREDTIDQMLRARGLGLVVGWGDSLGAPRADGQRPTAYIRIDIRVNDLQVARCELRALLPTLGAPAGTEVHYTLQGRSLLDMADSTGWQLEQALPQVQGRLHR</sequence>